<comment type="caution">
    <text evidence="6">The sequence shown here is derived from an EMBL/GenBank/DDBJ whole genome shotgun (WGS) entry which is preliminary data.</text>
</comment>
<feature type="transmembrane region" description="Helical" evidence="5">
    <location>
        <begin position="90"/>
        <end position="111"/>
    </location>
</feature>
<keyword evidence="4 5" id="KW-0472">Membrane</keyword>
<keyword evidence="5" id="KW-1003">Cell membrane</keyword>
<evidence type="ECO:0000256" key="4">
    <source>
        <dbReference type="ARBA" id="ARBA00023136"/>
    </source>
</evidence>
<keyword evidence="5" id="KW-0653">Protein transport</keyword>
<protein>
    <recommendedName>
        <fullName evidence="5">Sec-independent protein translocase protein TatC</fullName>
    </recommendedName>
</protein>
<evidence type="ECO:0000256" key="5">
    <source>
        <dbReference type="HAMAP-Rule" id="MF_00902"/>
    </source>
</evidence>
<dbReference type="PANTHER" id="PTHR30371:SF0">
    <property type="entry name" value="SEC-INDEPENDENT PROTEIN TRANSLOCASE PROTEIN TATC, CHLOROPLASTIC-RELATED"/>
    <property type="match status" value="1"/>
</dbReference>
<dbReference type="AlphaFoldDB" id="A0A3E5B0T1"/>
<dbReference type="GO" id="GO:0065002">
    <property type="term" value="P:intracellular protein transmembrane transport"/>
    <property type="evidence" value="ECO:0007669"/>
    <property type="project" value="TreeGrafter"/>
</dbReference>
<accession>A0A3E5B0T1</accession>
<dbReference type="GO" id="GO:0033281">
    <property type="term" value="C:TAT protein transport complex"/>
    <property type="evidence" value="ECO:0007669"/>
    <property type="project" value="UniProtKB-UniRule"/>
</dbReference>
<dbReference type="Pfam" id="PF00902">
    <property type="entry name" value="TatC"/>
    <property type="match status" value="1"/>
</dbReference>
<feature type="transmembrane region" description="Helical" evidence="5">
    <location>
        <begin position="18"/>
        <end position="41"/>
    </location>
</feature>
<dbReference type="RefSeq" id="WP_117725537.1">
    <property type="nucleotide sequence ID" value="NZ_QSUL01000021.1"/>
</dbReference>
<keyword evidence="2 5" id="KW-0812">Transmembrane</keyword>
<dbReference type="Proteomes" id="UP000260983">
    <property type="component" value="Unassembled WGS sequence"/>
</dbReference>
<dbReference type="PANTHER" id="PTHR30371">
    <property type="entry name" value="SEC-INDEPENDENT PROTEIN TRANSLOCASE PROTEIN TATC"/>
    <property type="match status" value="1"/>
</dbReference>
<dbReference type="GO" id="GO:0043953">
    <property type="term" value="P:protein transport by the Tat complex"/>
    <property type="evidence" value="ECO:0007669"/>
    <property type="project" value="UniProtKB-UniRule"/>
</dbReference>
<proteinExistence type="inferred from homology"/>
<evidence type="ECO:0000313" key="7">
    <source>
        <dbReference type="Proteomes" id="UP000260983"/>
    </source>
</evidence>
<organism evidence="6 7">
    <name type="scientific">Bacteroides oleiciplenus</name>
    <dbReference type="NCBI Taxonomy" id="626931"/>
    <lineage>
        <taxon>Bacteria</taxon>
        <taxon>Pseudomonadati</taxon>
        <taxon>Bacteroidota</taxon>
        <taxon>Bacteroidia</taxon>
        <taxon>Bacteroidales</taxon>
        <taxon>Bacteroidaceae</taxon>
        <taxon>Bacteroides</taxon>
    </lineage>
</organism>
<dbReference type="HAMAP" id="MF_00902">
    <property type="entry name" value="TatC"/>
    <property type="match status" value="1"/>
</dbReference>
<dbReference type="GO" id="GO:0009977">
    <property type="term" value="F:proton motive force dependent protein transmembrane transporter activity"/>
    <property type="evidence" value="ECO:0007669"/>
    <property type="project" value="TreeGrafter"/>
</dbReference>
<sequence length="274" mass="31754">MANKELTFWDHLDELRRVLFRVLGVWFVLAIGYFIAMPWLFDNVILAPCHNDFIFYDLLRHVGKVFDLHDEFFTQEFHIKLININLAAPFFVHMSTAFLMSVVTATPYIFFEIWRFISPALYPNERHGVKKALCIGTVMFFLGVLLGYFMVYPLTLRFLSTYELSAAIENQISLNSYIDNFMMLVLCMGLAFELPLVTWLLSLLGVVHKSFLRKYRRHAIVIIVIVAAIITPTGDPFTLTVVSVPLYLLYELSILMIKDKKTDADEADEVEEEE</sequence>
<evidence type="ECO:0000256" key="1">
    <source>
        <dbReference type="ARBA" id="ARBA00004141"/>
    </source>
</evidence>
<comment type="subunit">
    <text evidence="5">Forms a complex with TatA.</text>
</comment>
<reference evidence="6 7" key="1">
    <citation type="submission" date="2018-08" db="EMBL/GenBank/DDBJ databases">
        <title>A genome reference for cultivated species of the human gut microbiota.</title>
        <authorList>
            <person name="Zou Y."/>
            <person name="Xue W."/>
            <person name="Luo G."/>
        </authorList>
    </citation>
    <scope>NUCLEOTIDE SEQUENCE [LARGE SCALE GENOMIC DNA]</scope>
    <source>
        <strain evidence="6 7">OM05-15BH</strain>
    </source>
</reference>
<evidence type="ECO:0000313" key="6">
    <source>
        <dbReference type="EMBL" id="RGN31188.1"/>
    </source>
</evidence>
<dbReference type="EMBL" id="QSUL01000021">
    <property type="protein sequence ID" value="RGN31188.1"/>
    <property type="molecule type" value="Genomic_DNA"/>
</dbReference>
<comment type="similarity">
    <text evidence="5">Belongs to the TatC family.</text>
</comment>
<comment type="function">
    <text evidence="5">Part of the twin-arginine translocation (Tat) system that transports large folded proteins containing a characteristic twin-arginine motif in their signal peptide across membranes.</text>
</comment>
<dbReference type="InterPro" id="IPR002033">
    <property type="entry name" value="TatC"/>
</dbReference>
<keyword evidence="5" id="KW-0811">Translocation</keyword>
<keyword evidence="5" id="KW-0813">Transport</keyword>
<feature type="transmembrane region" description="Helical" evidence="5">
    <location>
        <begin position="132"/>
        <end position="151"/>
    </location>
</feature>
<dbReference type="NCBIfam" id="TIGR00945">
    <property type="entry name" value="tatC"/>
    <property type="match status" value="1"/>
</dbReference>
<comment type="caution">
    <text evidence="5">Lacks conserved residue(s) required for the propagation of feature annotation.</text>
</comment>
<keyword evidence="3 5" id="KW-1133">Transmembrane helix</keyword>
<dbReference type="PRINTS" id="PR01840">
    <property type="entry name" value="TATCFAMILY"/>
</dbReference>
<feature type="transmembrane region" description="Helical" evidence="5">
    <location>
        <begin position="181"/>
        <end position="207"/>
    </location>
</feature>
<evidence type="ECO:0000256" key="3">
    <source>
        <dbReference type="ARBA" id="ARBA00022989"/>
    </source>
</evidence>
<gene>
    <name evidence="5 6" type="primary">tatC</name>
    <name evidence="6" type="ORF">DXB65_21730</name>
</gene>
<comment type="subcellular location">
    <subcellularLocation>
        <location evidence="5">Cell membrane</location>
        <topology evidence="5">Multi-pass membrane protein</topology>
    </subcellularLocation>
    <subcellularLocation>
        <location evidence="1">Membrane</location>
        <topology evidence="1">Multi-pass membrane protein</topology>
    </subcellularLocation>
</comment>
<name>A0A3E5B0T1_9BACE</name>
<feature type="transmembrane region" description="Helical" evidence="5">
    <location>
        <begin position="219"/>
        <end position="250"/>
    </location>
</feature>
<evidence type="ECO:0000256" key="2">
    <source>
        <dbReference type="ARBA" id="ARBA00022692"/>
    </source>
</evidence>